<dbReference type="Proteomes" id="UP000007110">
    <property type="component" value="Unassembled WGS sequence"/>
</dbReference>
<keyword evidence="9" id="KW-0812">Transmembrane</keyword>
<keyword evidence="13" id="KW-1185">Reference proteome</keyword>
<evidence type="ECO:0000259" key="11">
    <source>
        <dbReference type="PROSITE" id="PS50923"/>
    </source>
</evidence>
<feature type="domain" description="Protein kinase" evidence="10">
    <location>
        <begin position="260"/>
        <end position="531"/>
    </location>
</feature>
<dbReference type="SUPFAM" id="SSF57535">
    <property type="entry name" value="Complement control module/SCR domain"/>
    <property type="match status" value="2"/>
</dbReference>
<dbReference type="Pfam" id="PF07714">
    <property type="entry name" value="PK_Tyr_Ser-Thr"/>
    <property type="match status" value="1"/>
</dbReference>
<dbReference type="SMART" id="SM00032">
    <property type="entry name" value="CCP"/>
    <property type="match status" value="2"/>
</dbReference>
<dbReference type="InterPro" id="IPR000719">
    <property type="entry name" value="Prot_kinase_dom"/>
</dbReference>
<dbReference type="PROSITE" id="PS50923">
    <property type="entry name" value="SUSHI"/>
    <property type="match status" value="2"/>
</dbReference>
<evidence type="ECO:0000256" key="1">
    <source>
        <dbReference type="ARBA" id="ARBA00022679"/>
    </source>
</evidence>
<dbReference type="PROSITE" id="PS50011">
    <property type="entry name" value="PROTEIN_KINASE_DOM"/>
    <property type="match status" value="1"/>
</dbReference>
<dbReference type="KEGG" id="spu:105436490"/>
<dbReference type="GO" id="GO:0005886">
    <property type="term" value="C:plasma membrane"/>
    <property type="evidence" value="ECO:0000318"/>
    <property type="project" value="GO_Central"/>
</dbReference>
<feature type="region of interest" description="Disordered" evidence="8">
    <location>
        <begin position="102"/>
        <end position="139"/>
    </location>
</feature>
<evidence type="ECO:0000313" key="12">
    <source>
        <dbReference type="EnsemblMetazoa" id="XP_030830350"/>
    </source>
</evidence>
<dbReference type="GO" id="GO:0007169">
    <property type="term" value="P:cell surface receptor protein tyrosine kinase signaling pathway"/>
    <property type="evidence" value="ECO:0000318"/>
    <property type="project" value="GO_Central"/>
</dbReference>
<dbReference type="GO" id="GO:0004714">
    <property type="term" value="F:transmembrane receptor protein tyrosine kinase activity"/>
    <property type="evidence" value="ECO:0000318"/>
    <property type="project" value="GO_Central"/>
</dbReference>
<dbReference type="Gene3D" id="2.10.70.10">
    <property type="entry name" value="Complement Module, domain 1"/>
    <property type="match status" value="2"/>
</dbReference>
<keyword evidence="6 7" id="KW-1015">Disulfide bond</keyword>
<dbReference type="PRINTS" id="PR00109">
    <property type="entry name" value="TYRKINASE"/>
</dbReference>
<dbReference type="SMART" id="SM00219">
    <property type="entry name" value="TyrKc"/>
    <property type="match status" value="1"/>
</dbReference>
<dbReference type="CDD" id="cd00192">
    <property type="entry name" value="PTKc"/>
    <property type="match status" value="1"/>
</dbReference>
<dbReference type="Pfam" id="PF00084">
    <property type="entry name" value="Sushi"/>
    <property type="match status" value="2"/>
</dbReference>
<dbReference type="InterPro" id="IPR008266">
    <property type="entry name" value="Tyr_kinase_AS"/>
</dbReference>
<dbReference type="GO" id="GO:0043235">
    <property type="term" value="C:receptor complex"/>
    <property type="evidence" value="ECO:0000318"/>
    <property type="project" value="GO_Central"/>
</dbReference>
<keyword evidence="9" id="KW-1133">Transmembrane helix</keyword>
<evidence type="ECO:0000256" key="2">
    <source>
        <dbReference type="ARBA" id="ARBA00022741"/>
    </source>
</evidence>
<evidence type="ECO:0000313" key="13">
    <source>
        <dbReference type="Proteomes" id="UP000007110"/>
    </source>
</evidence>
<dbReference type="InParanoid" id="A0A7M7STN7"/>
<dbReference type="AlphaFoldDB" id="A0A7M7STN7"/>
<keyword evidence="2" id="KW-0547">Nucleotide-binding</keyword>
<evidence type="ECO:0000256" key="6">
    <source>
        <dbReference type="ARBA" id="ARBA00023157"/>
    </source>
</evidence>
<dbReference type="SUPFAM" id="SSF56112">
    <property type="entry name" value="Protein kinase-like (PK-like)"/>
    <property type="match status" value="1"/>
</dbReference>
<keyword evidence="1" id="KW-0808">Transferase</keyword>
<evidence type="ECO:0000259" key="10">
    <source>
        <dbReference type="PROSITE" id="PS50011"/>
    </source>
</evidence>
<feature type="transmembrane region" description="Helical" evidence="9">
    <location>
        <begin position="171"/>
        <end position="194"/>
    </location>
</feature>
<dbReference type="InterPro" id="IPR050122">
    <property type="entry name" value="RTK"/>
</dbReference>
<dbReference type="Gene3D" id="1.10.510.10">
    <property type="entry name" value="Transferase(Phosphotransferase) domain 1"/>
    <property type="match status" value="1"/>
</dbReference>
<evidence type="ECO:0000256" key="3">
    <source>
        <dbReference type="ARBA" id="ARBA00022777"/>
    </source>
</evidence>
<dbReference type="RefSeq" id="XP_030830350.1">
    <property type="nucleotide sequence ID" value="XM_030974490.1"/>
</dbReference>
<evidence type="ECO:0000256" key="7">
    <source>
        <dbReference type="PROSITE-ProRule" id="PRU00302"/>
    </source>
</evidence>
<dbReference type="GeneID" id="105436490"/>
<comment type="caution">
    <text evidence="7">Lacks conserved residue(s) required for the propagation of feature annotation.</text>
</comment>
<dbReference type="CDD" id="cd00033">
    <property type="entry name" value="CCP"/>
    <property type="match status" value="2"/>
</dbReference>
<evidence type="ECO:0000256" key="4">
    <source>
        <dbReference type="ARBA" id="ARBA00022840"/>
    </source>
</evidence>
<dbReference type="InterPro" id="IPR011009">
    <property type="entry name" value="Kinase-like_dom_sf"/>
</dbReference>
<evidence type="ECO:0000256" key="9">
    <source>
        <dbReference type="SAM" id="Phobius"/>
    </source>
</evidence>
<feature type="region of interest" description="Disordered" evidence="8">
    <location>
        <begin position="543"/>
        <end position="562"/>
    </location>
</feature>
<keyword evidence="9" id="KW-0472">Membrane</keyword>
<keyword evidence="5" id="KW-0829">Tyrosine-protein kinase</keyword>
<protein>
    <submittedName>
        <fullName evidence="12">Uncharacterized protein</fullName>
    </submittedName>
</protein>
<dbReference type="InterPro" id="IPR035976">
    <property type="entry name" value="Sushi/SCR/CCP_sf"/>
</dbReference>
<reference evidence="13" key="1">
    <citation type="submission" date="2015-02" db="EMBL/GenBank/DDBJ databases">
        <title>Genome sequencing for Strongylocentrotus purpuratus.</title>
        <authorList>
            <person name="Murali S."/>
            <person name="Liu Y."/>
            <person name="Vee V."/>
            <person name="English A."/>
            <person name="Wang M."/>
            <person name="Skinner E."/>
            <person name="Han Y."/>
            <person name="Muzny D.M."/>
            <person name="Worley K.C."/>
            <person name="Gibbs R.A."/>
        </authorList>
    </citation>
    <scope>NUCLEOTIDE SEQUENCE</scope>
</reference>
<dbReference type="InterPro" id="IPR000436">
    <property type="entry name" value="Sushi_SCR_CCP_dom"/>
</dbReference>
<dbReference type="InterPro" id="IPR020635">
    <property type="entry name" value="Tyr_kinase_cat_dom"/>
</dbReference>
<feature type="disulfide bond" evidence="7">
    <location>
        <begin position="77"/>
        <end position="104"/>
    </location>
</feature>
<sequence length="562" mass="62446">MDAVIEGQTCTFGCQEGYRLIGESSMTCGSDGVSLSLPRCQVARCDIPSLPSHLKSTSATCNAGSNIEYATTCDFDCQAGFTLMGMHQLSCNTEGQLTGDLPTCEEISHDDDDDGDGGNDGDDDADGDVGVIDDVDDDDEMTAMTTMPSTTETATPPEYNATYGGLTTMEVVMIAGAVIGLLIIINLVIVITCCRTCRRKRQERRERLMPIQSFVTVPPATENRYELTVVGPPVEPPKTDPNPSCVDEYKFPVDRLRGLHLTKNLIDGGSFGRVYRVEAVGIMEGQDTTIVAVKMLRDSATELDRDNFSNELQTMRDIPCHPNIIRLLGYSIAEDGSTYIIMEYCPNQSLRHCLTQMAKENRQQNVNVSSEQLLRFCVQIAKAMEHIAQKKIVHRDLAARNVLLGPRLECKVADFGLARRVNDDEEYIMMSRGRVPVRWMAPESLRHDVYSTKSDVWSFAVLMWEILTLGARPYTGMESGQVKMAVEVGYRLPKPDHCSQSLYDLMLECWIDDPRGRPTFSEILVRLETMFATASTDIVMDDLDGTDSEYMPTSDLRRSSEV</sequence>
<evidence type="ECO:0000256" key="5">
    <source>
        <dbReference type="ARBA" id="ARBA00023137"/>
    </source>
</evidence>
<reference evidence="12" key="2">
    <citation type="submission" date="2021-01" db="UniProtKB">
        <authorList>
            <consortium name="EnsemblMetazoa"/>
        </authorList>
    </citation>
    <scope>IDENTIFICATION</scope>
</reference>
<dbReference type="OrthoDB" id="9976756at2759"/>
<dbReference type="FunFam" id="1.10.510.10:FF:000554">
    <property type="entry name" value="Predicted protein"/>
    <property type="match status" value="1"/>
</dbReference>
<feature type="compositionally biased region" description="Acidic residues" evidence="8">
    <location>
        <begin position="108"/>
        <end position="139"/>
    </location>
</feature>
<feature type="domain" description="Sushi" evidence="11">
    <location>
        <begin position="1"/>
        <end position="42"/>
    </location>
</feature>
<proteinExistence type="predicted"/>
<dbReference type="PROSITE" id="PS00109">
    <property type="entry name" value="PROTEIN_KINASE_TYR"/>
    <property type="match status" value="1"/>
</dbReference>
<dbReference type="Gene3D" id="3.30.200.20">
    <property type="entry name" value="Phosphorylase Kinase, domain 1"/>
    <property type="match status" value="1"/>
</dbReference>
<dbReference type="InterPro" id="IPR001245">
    <property type="entry name" value="Ser-Thr/Tyr_kinase_cat_dom"/>
</dbReference>
<dbReference type="OMA" id="YYTETTC"/>
<keyword evidence="3" id="KW-0418">Kinase</keyword>
<name>A0A7M7STN7_STRPU</name>
<evidence type="ECO:0000256" key="8">
    <source>
        <dbReference type="SAM" id="MobiDB-lite"/>
    </source>
</evidence>
<keyword evidence="7" id="KW-0768">Sushi</keyword>
<keyword evidence="4" id="KW-0067">ATP-binding</keyword>
<dbReference type="GO" id="GO:0005524">
    <property type="term" value="F:ATP binding"/>
    <property type="evidence" value="ECO:0007669"/>
    <property type="project" value="UniProtKB-KW"/>
</dbReference>
<dbReference type="PANTHER" id="PTHR24416:SF617">
    <property type="entry name" value="RET ONCOGENE, ISOFORM A"/>
    <property type="match status" value="1"/>
</dbReference>
<dbReference type="PANTHER" id="PTHR24416">
    <property type="entry name" value="TYROSINE-PROTEIN KINASE RECEPTOR"/>
    <property type="match status" value="1"/>
</dbReference>
<feature type="domain" description="Sushi" evidence="11">
    <location>
        <begin position="43"/>
        <end position="106"/>
    </location>
</feature>
<accession>A0A7M7STN7</accession>
<dbReference type="EnsemblMetazoa" id="XM_030974490">
    <property type="protein sequence ID" value="XP_030830350"/>
    <property type="gene ID" value="LOC105436490"/>
</dbReference>
<organism evidence="12 13">
    <name type="scientific">Strongylocentrotus purpuratus</name>
    <name type="common">Purple sea urchin</name>
    <dbReference type="NCBI Taxonomy" id="7668"/>
    <lineage>
        <taxon>Eukaryota</taxon>
        <taxon>Metazoa</taxon>
        <taxon>Echinodermata</taxon>
        <taxon>Eleutherozoa</taxon>
        <taxon>Echinozoa</taxon>
        <taxon>Echinoidea</taxon>
        <taxon>Euechinoidea</taxon>
        <taxon>Echinacea</taxon>
        <taxon>Camarodonta</taxon>
        <taxon>Echinidea</taxon>
        <taxon>Strongylocentrotidae</taxon>
        <taxon>Strongylocentrotus</taxon>
    </lineage>
</organism>